<keyword evidence="2" id="KW-1185">Reference proteome</keyword>
<dbReference type="EMBL" id="JARJCM010000126">
    <property type="protein sequence ID" value="KAJ7027241.1"/>
    <property type="molecule type" value="Genomic_DNA"/>
</dbReference>
<accession>A0AAD6SFY9</accession>
<proteinExistence type="predicted"/>
<comment type="caution">
    <text evidence="1">The sequence shown here is derived from an EMBL/GenBank/DDBJ whole genome shotgun (WGS) entry which is preliminary data.</text>
</comment>
<evidence type="ECO:0000313" key="1">
    <source>
        <dbReference type="EMBL" id="KAJ7027241.1"/>
    </source>
</evidence>
<dbReference type="Proteomes" id="UP001218188">
    <property type="component" value="Unassembled WGS sequence"/>
</dbReference>
<gene>
    <name evidence="1" type="ORF">C8F04DRAFT_1189672</name>
</gene>
<organism evidence="1 2">
    <name type="scientific">Mycena alexandri</name>
    <dbReference type="NCBI Taxonomy" id="1745969"/>
    <lineage>
        <taxon>Eukaryota</taxon>
        <taxon>Fungi</taxon>
        <taxon>Dikarya</taxon>
        <taxon>Basidiomycota</taxon>
        <taxon>Agaricomycotina</taxon>
        <taxon>Agaricomycetes</taxon>
        <taxon>Agaricomycetidae</taxon>
        <taxon>Agaricales</taxon>
        <taxon>Marasmiineae</taxon>
        <taxon>Mycenaceae</taxon>
        <taxon>Mycena</taxon>
    </lineage>
</organism>
<reference evidence="1" key="1">
    <citation type="submission" date="2023-03" db="EMBL/GenBank/DDBJ databases">
        <title>Massive genome expansion in bonnet fungi (Mycena s.s.) driven by repeated elements and novel gene families across ecological guilds.</title>
        <authorList>
            <consortium name="Lawrence Berkeley National Laboratory"/>
            <person name="Harder C.B."/>
            <person name="Miyauchi S."/>
            <person name="Viragh M."/>
            <person name="Kuo A."/>
            <person name="Thoen E."/>
            <person name="Andreopoulos B."/>
            <person name="Lu D."/>
            <person name="Skrede I."/>
            <person name="Drula E."/>
            <person name="Henrissat B."/>
            <person name="Morin E."/>
            <person name="Kohler A."/>
            <person name="Barry K."/>
            <person name="LaButti K."/>
            <person name="Morin E."/>
            <person name="Salamov A."/>
            <person name="Lipzen A."/>
            <person name="Mereny Z."/>
            <person name="Hegedus B."/>
            <person name="Baldrian P."/>
            <person name="Stursova M."/>
            <person name="Weitz H."/>
            <person name="Taylor A."/>
            <person name="Grigoriev I.V."/>
            <person name="Nagy L.G."/>
            <person name="Martin F."/>
            <person name="Kauserud H."/>
        </authorList>
    </citation>
    <scope>NUCLEOTIDE SEQUENCE</scope>
    <source>
        <strain evidence="1">CBHHK200</strain>
    </source>
</reference>
<name>A0AAD6SFY9_9AGAR</name>
<protein>
    <submittedName>
        <fullName evidence="1">Uncharacterized protein</fullName>
    </submittedName>
</protein>
<dbReference type="AlphaFoldDB" id="A0AAD6SFY9"/>
<sequence>MQNNVFTAQYWCKYYTGGVPAYPYGWGTAYKYYTGRGTSPPVQLGHHIQILYWCKYYTGGVPAYPYGWGYPHTNIIPASAHYQLGQALPLSPIFVSEASHDLGGSLPPVLGASHIMAGSLPKVTDTGSNLQWEACLG</sequence>
<evidence type="ECO:0000313" key="2">
    <source>
        <dbReference type="Proteomes" id="UP001218188"/>
    </source>
</evidence>